<evidence type="ECO:0000256" key="4">
    <source>
        <dbReference type="ARBA" id="ARBA00022679"/>
    </source>
</evidence>
<evidence type="ECO:0000256" key="7">
    <source>
        <dbReference type="ARBA" id="ARBA00023134"/>
    </source>
</evidence>
<dbReference type="FunFam" id="2.60.120.10:FF:000032">
    <property type="entry name" value="Mannose-1-phosphate guanylyltransferase/mannose-6-phosphate isomerase"/>
    <property type="match status" value="1"/>
</dbReference>
<evidence type="ECO:0000256" key="3">
    <source>
        <dbReference type="ARBA" id="ARBA00012387"/>
    </source>
</evidence>
<dbReference type="SUPFAM" id="SSF53448">
    <property type="entry name" value="Nucleotide-diphospho-sugar transferases"/>
    <property type="match status" value="1"/>
</dbReference>
<dbReference type="InterPro" id="IPR014710">
    <property type="entry name" value="RmlC-like_jellyroll"/>
</dbReference>
<comment type="catalytic activity">
    <reaction evidence="8">
        <text>alpha-D-mannose 1-phosphate + GTP + H(+) = GDP-alpha-D-mannose + diphosphate</text>
        <dbReference type="Rhea" id="RHEA:15229"/>
        <dbReference type="ChEBI" id="CHEBI:15378"/>
        <dbReference type="ChEBI" id="CHEBI:33019"/>
        <dbReference type="ChEBI" id="CHEBI:37565"/>
        <dbReference type="ChEBI" id="CHEBI:57527"/>
        <dbReference type="ChEBI" id="CHEBI:58409"/>
        <dbReference type="EC" id="2.7.7.13"/>
    </reaction>
</comment>
<comment type="similarity">
    <text evidence="2 9">Belongs to the mannose-6-phosphate isomerase type 2 family.</text>
</comment>
<dbReference type="EC" id="2.7.7.13" evidence="3"/>
<dbReference type="EMBL" id="AY654590">
    <property type="protein sequence ID" value="AAV74379.1"/>
    <property type="molecule type" value="Genomic_DNA"/>
</dbReference>
<dbReference type="CDD" id="cd02509">
    <property type="entry name" value="GDP-M1P_Guanylyltransferase"/>
    <property type="match status" value="1"/>
</dbReference>
<evidence type="ECO:0000259" key="10">
    <source>
        <dbReference type="Pfam" id="PF00483"/>
    </source>
</evidence>
<dbReference type="InterPro" id="IPR006375">
    <property type="entry name" value="Man1P_GuaTrfase/Man6P_Isoase"/>
</dbReference>
<dbReference type="InterPro" id="IPR011051">
    <property type="entry name" value="RmlC_Cupin_sf"/>
</dbReference>
<dbReference type="GO" id="GO:0005525">
    <property type="term" value="F:GTP binding"/>
    <property type="evidence" value="ECO:0007669"/>
    <property type="project" value="UniProtKB-KW"/>
</dbReference>
<evidence type="ECO:0000256" key="2">
    <source>
        <dbReference type="ARBA" id="ARBA00006115"/>
    </source>
</evidence>
<dbReference type="AlphaFoldDB" id="Q4KZ33"/>
<dbReference type="InterPro" id="IPR029044">
    <property type="entry name" value="Nucleotide-diphossugar_trans"/>
</dbReference>
<feature type="domain" description="MannoseP isomerase/GMP-like beta-helix" evidence="12">
    <location>
        <begin position="296"/>
        <end position="349"/>
    </location>
</feature>
<evidence type="ECO:0000256" key="8">
    <source>
        <dbReference type="ARBA" id="ARBA00047343"/>
    </source>
</evidence>
<gene>
    <name evidence="13" type="primary">manC</name>
</gene>
<dbReference type="RefSeq" id="WP_170871360.1">
    <property type="nucleotide sequence ID" value="NZ_CAJSHW010000004.1"/>
</dbReference>
<dbReference type="PANTHER" id="PTHR46390">
    <property type="entry name" value="MANNOSE-1-PHOSPHATE GUANYLYLTRANSFERASE"/>
    <property type="match status" value="1"/>
</dbReference>
<dbReference type="UniPathway" id="UPA00126">
    <property type="reaction ID" value="UER00930"/>
</dbReference>
<evidence type="ECO:0000256" key="1">
    <source>
        <dbReference type="ARBA" id="ARBA00004823"/>
    </source>
</evidence>
<dbReference type="GO" id="GO:0009298">
    <property type="term" value="P:GDP-mannose biosynthetic process"/>
    <property type="evidence" value="ECO:0007669"/>
    <property type="project" value="UniProtKB-UniPathway"/>
</dbReference>
<keyword evidence="5" id="KW-0548">Nucleotidyltransferase</keyword>
<accession>Q4KZ33</accession>
<dbReference type="InterPro" id="IPR049577">
    <property type="entry name" value="GMPP_N"/>
</dbReference>
<dbReference type="InterPro" id="IPR001538">
    <property type="entry name" value="Man6P_isomerase-2_C"/>
</dbReference>
<evidence type="ECO:0000259" key="11">
    <source>
        <dbReference type="Pfam" id="PF01050"/>
    </source>
</evidence>
<feature type="domain" description="Nucleotidyl transferase" evidence="10">
    <location>
        <begin position="6"/>
        <end position="287"/>
    </location>
</feature>
<evidence type="ECO:0000256" key="6">
    <source>
        <dbReference type="ARBA" id="ARBA00022741"/>
    </source>
</evidence>
<dbReference type="GO" id="GO:0000271">
    <property type="term" value="P:polysaccharide biosynthetic process"/>
    <property type="evidence" value="ECO:0007669"/>
    <property type="project" value="InterPro"/>
</dbReference>
<evidence type="ECO:0000313" key="13">
    <source>
        <dbReference type="EMBL" id="AAV74379.1"/>
    </source>
</evidence>
<evidence type="ECO:0000256" key="5">
    <source>
        <dbReference type="ARBA" id="ARBA00022695"/>
    </source>
</evidence>
<dbReference type="NCBIfam" id="TIGR01479">
    <property type="entry name" value="GMP_PMI"/>
    <property type="match status" value="1"/>
</dbReference>
<dbReference type="InterPro" id="IPR005835">
    <property type="entry name" value="NTP_transferase_dom"/>
</dbReference>
<dbReference type="Pfam" id="PF22640">
    <property type="entry name" value="ManC_GMP_beta-helix"/>
    <property type="match status" value="1"/>
</dbReference>
<dbReference type="GO" id="GO:0004475">
    <property type="term" value="F:mannose-1-phosphate guanylyltransferase (GTP) activity"/>
    <property type="evidence" value="ECO:0007669"/>
    <property type="project" value="UniProtKB-EC"/>
</dbReference>
<reference evidence="13" key="1">
    <citation type="journal article" date="2005" name="FEMS Microbiol. Lett.">
        <title>Characterization of the Escherichia coli O59 and O155 O-antigen gene clusters: the atypical wzx genes are evolutionary related.</title>
        <authorList>
            <person name="Guo H."/>
            <person name="Kong Q."/>
            <person name="Cheng J."/>
            <person name="Wang L."/>
            <person name="Feng L."/>
        </authorList>
    </citation>
    <scope>NUCLEOTIDE SEQUENCE</scope>
</reference>
<dbReference type="InterPro" id="IPR054566">
    <property type="entry name" value="ManC/GMP-like_b-helix"/>
</dbReference>
<dbReference type="Pfam" id="PF00483">
    <property type="entry name" value="NTP_transferase"/>
    <property type="match status" value="1"/>
</dbReference>
<dbReference type="Gene3D" id="2.60.120.10">
    <property type="entry name" value="Jelly Rolls"/>
    <property type="match status" value="1"/>
</dbReference>
<organism evidence="13">
    <name type="scientific">Escherichia coli</name>
    <dbReference type="NCBI Taxonomy" id="562"/>
    <lineage>
        <taxon>Bacteria</taxon>
        <taxon>Pseudomonadati</taxon>
        <taxon>Pseudomonadota</taxon>
        <taxon>Gammaproteobacteria</taxon>
        <taxon>Enterobacterales</taxon>
        <taxon>Enterobacteriaceae</taxon>
        <taxon>Escherichia</taxon>
    </lineage>
</organism>
<proteinExistence type="inferred from homology"/>
<keyword evidence="6" id="KW-0547">Nucleotide-binding</keyword>
<evidence type="ECO:0000259" key="12">
    <source>
        <dbReference type="Pfam" id="PF22640"/>
    </source>
</evidence>
<evidence type="ECO:0000256" key="9">
    <source>
        <dbReference type="RuleBase" id="RU004190"/>
    </source>
</evidence>
<keyword evidence="7" id="KW-0342">GTP-binding</keyword>
<name>Q4KZ33_ECOLX</name>
<comment type="pathway">
    <text evidence="1">Nucleotide-sugar biosynthesis; GDP-alpha-D-mannose biosynthesis; GDP-alpha-D-mannose from alpha-D-mannose 1-phosphate (GTP route): step 1/1.</text>
</comment>
<feature type="domain" description="Mannose-6-phosphate isomerase type II C-terminal" evidence="11">
    <location>
        <begin position="354"/>
        <end position="465"/>
    </location>
</feature>
<dbReference type="FunFam" id="3.90.550.10:FF:000046">
    <property type="entry name" value="Mannose-1-phosphate guanylyltransferase (GDP)"/>
    <property type="match status" value="1"/>
</dbReference>
<dbReference type="Gene3D" id="3.90.550.10">
    <property type="entry name" value="Spore Coat Polysaccharide Biosynthesis Protein SpsA, Chain A"/>
    <property type="match status" value="1"/>
</dbReference>
<dbReference type="CDD" id="cd02213">
    <property type="entry name" value="cupin_PMI_typeII_C"/>
    <property type="match status" value="1"/>
</dbReference>
<sequence>MSSIIPVIMAGGSGSRLWPLSRELRPKQFLKLDGELTMLQATINRLKNFVTTQPLVICNEDHRFLVAEQLRYLGKLENNIILEPFGRNTAPAIALAAFTALQSSSLKEDPILLVLAADHVIRDEESFKRSVQQAVPYAKSGKLVTFGIVPTHAETGYGYIQRGKELNDAYSVKQFVEKPELETAQQYFNSGEYYWNSGMFLFRASRYLDELALFRPDIYTACGKAIGAIDPDHDFVRIDKDAFNSCPSDSIDYAVMEKTSDAVVVPMDAGWSDVGSWLSLWELSKKDSMGNSFHGDVIQHSSKNNFVFTESCLVSLVGVEKLVVVQTKDAILVADQNKVQDVKNIVEKLKNSCRTEHRIHREVFRPWGKHDLIDDGDVYRVKRISVKPGERLSLQMHHHRAEHWIVVSGIAKVTNGDNIYLLKENESTFIPSGTIHALENPGEIMLELIEVQSGVCLDENDIIRL</sequence>
<dbReference type="SUPFAM" id="SSF51182">
    <property type="entry name" value="RmlC-like cupins"/>
    <property type="match status" value="1"/>
</dbReference>
<protein>
    <recommendedName>
        <fullName evidence="3">mannose-1-phosphate guanylyltransferase</fullName>
        <ecNumber evidence="3">2.7.7.13</ecNumber>
    </recommendedName>
</protein>
<keyword evidence="4" id="KW-0808">Transferase</keyword>
<dbReference type="InterPro" id="IPR051161">
    <property type="entry name" value="Mannose-6P_isomerase_type2"/>
</dbReference>
<dbReference type="Pfam" id="PF01050">
    <property type="entry name" value="MannoseP_isomer"/>
    <property type="match status" value="1"/>
</dbReference>
<dbReference type="PANTHER" id="PTHR46390:SF1">
    <property type="entry name" value="MANNOSE-1-PHOSPHATE GUANYLYLTRANSFERASE"/>
    <property type="match status" value="1"/>
</dbReference>